<reference evidence="2 3" key="2">
    <citation type="journal article" date="2015" name="Stand. Genomic Sci.">
        <title>The complete genome sequence of the rumen methanogen Methanosarcina barkeri CM1.</title>
        <authorList>
            <person name="Lambie S.C."/>
            <person name="Kelly W.J."/>
            <person name="Leahy S.C."/>
            <person name="Li D."/>
            <person name="Reilly K."/>
            <person name="McAllister T.A."/>
            <person name="Valle E.R."/>
            <person name="Attwood G.T."/>
            <person name="Altermann E."/>
        </authorList>
    </citation>
    <scope>NUCLEOTIDE SEQUENCE [LARGE SCALE GENOMIC DNA]</scope>
    <source>
        <strain evidence="2 3">CM1</strain>
    </source>
</reference>
<proteinExistence type="predicted"/>
<feature type="transmembrane region" description="Helical" evidence="1">
    <location>
        <begin position="140"/>
        <end position="159"/>
    </location>
</feature>
<dbReference type="AlphaFoldDB" id="A0A0G3CH53"/>
<keyword evidence="1" id="KW-0472">Membrane</keyword>
<feature type="transmembrane region" description="Helical" evidence="1">
    <location>
        <begin position="52"/>
        <end position="72"/>
    </location>
</feature>
<feature type="transmembrane region" description="Helical" evidence="1">
    <location>
        <begin position="115"/>
        <end position="134"/>
    </location>
</feature>
<dbReference type="GeneID" id="24843609"/>
<evidence type="ECO:0000313" key="3">
    <source>
        <dbReference type="Proteomes" id="UP000035331"/>
    </source>
</evidence>
<sequence length="160" mass="18027">MEKSSFLFLGGLNINFQKKLFHPLIISFVVVCIVAGLETIDLYRIFGTYGEIFGTVINLLIFPVTPIIYGWIVKDKIGVIIVGTVPIFILLFFGNLFFGNLIYKDDLNISRFLTILVYAVSLATFGGLAGYFSSKREFKYLIISIFFGILWIPVFLSGIN</sequence>
<accession>A0A0G3CH53</accession>
<gene>
    <name evidence="2" type="ORF">MCM1_2214</name>
</gene>
<feature type="transmembrane region" description="Helical" evidence="1">
    <location>
        <begin position="20"/>
        <end position="40"/>
    </location>
</feature>
<protein>
    <submittedName>
        <fullName evidence="2">Uncharacterized protein</fullName>
    </submittedName>
</protein>
<evidence type="ECO:0000313" key="2">
    <source>
        <dbReference type="EMBL" id="AKJ39233.1"/>
    </source>
</evidence>
<dbReference type="PATRIC" id="fig|796385.3.peg.2724"/>
<evidence type="ECO:0000256" key="1">
    <source>
        <dbReference type="SAM" id="Phobius"/>
    </source>
</evidence>
<feature type="transmembrane region" description="Helical" evidence="1">
    <location>
        <begin position="78"/>
        <end position="103"/>
    </location>
</feature>
<dbReference type="Proteomes" id="UP000035331">
    <property type="component" value="Chromosome"/>
</dbReference>
<name>A0A0G3CH53_METBA</name>
<keyword evidence="1" id="KW-0812">Transmembrane</keyword>
<organism evidence="2 3">
    <name type="scientific">Methanosarcina barkeri CM1</name>
    <dbReference type="NCBI Taxonomy" id="796385"/>
    <lineage>
        <taxon>Archaea</taxon>
        <taxon>Methanobacteriati</taxon>
        <taxon>Methanobacteriota</taxon>
        <taxon>Stenosarchaea group</taxon>
        <taxon>Methanomicrobia</taxon>
        <taxon>Methanosarcinales</taxon>
        <taxon>Methanosarcinaceae</taxon>
        <taxon>Methanosarcina</taxon>
    </lineage>
</organism>
<dbReference type="RefSeq" id="WP_048120149.1">
    <property type="nucleotide sequence ID" value="NZ_CP008746.1"/>
</dbReference>
<keyword evidence="1" id="KW-1133">Transmembrane helix</keyword>
<reference evidence="3" key="1">
    <citation type="submission" date="2014-06" db="EMBL/GenBank/DDBJ databases">
        <title>The complete genome sequence of Methanosarcina barkeri CM1.</title>
        <authorList>
            <consortium name="Pastoral Greenhouse Gas Research Consortium"/>
            <person name="Lambie S.C."/>
            <person name="Leahy S.C."/>
            <person name="Kelly W.J."/>
            <person name="Li D."/>
            <person name="Reilly K."/>
            <person name="Attwood G.T."/>
            <person name="Altermann E."/>
        </authorList>
    </citation>
    <scope>NUCLEOTIDE SEQUENCE [LARGE SCALE GENOMIC DNA]</scope>
    <source>
        <strain evidence="3">CM1</strain>
    </source>
</reference>
<dbReference type="GeneID" id="24885923"/>
<dbReference type="EMBL" id="CP008746">
    <property type="protein sequence ID" value="AKJ39233.1"/>
    <property type="molecule type" value="Genomic_DNA"/>
</dbReference>